<proteinExistence type="predicted"/>
<protein>
    <submittedName>
        <fullName evidence="1">Uncharacterized protein</fullName>
    </submittedName>
</protein>
<comment type="caution">
    <text evidence="1">The sequence shown here is derived from an EMBL/GenBank/DDBJ whole genome shotgun (WGS) entry which is preliminary data.</text>
</comment>
<accession>A0A9D0YPX0</accession>
<name>A0A9D0YPX0_AQUAO</name>
<dbReference type="Proteomes" id="UP000606463">
    <property type="component" value="Unassembled WGS sequence"/>
</dbReference>
<reference evidence="1" key="1">
    <citation type="journal article" date="2020" name="ISME J.">
        <title>Gammaproteobacteria mediating utilization of methyl-, sulfur- and petroleum organic compounds in deep ocean hydrothermal plumes.</title>
        <authorList>
            <person name="Zhou Z."/>
            <person name="Liu Y."/>
            <person name="Pan J."/>
            <person name="Cron B.R."/>
            <person name="Toner B.M."/>
            <person name="Anantharaman K."/>
            <person name="Breier J.A."/>
            <person name="Dick G.J."/>
            <person name="Li M."/>
        </authorList>
    </citation>
    <scope>NUCLEOTIDE SEQUENCE</scope>
    <source>
        <strain evidence="1">SZUA-1501</strain>
    </source>
</reference>
<gene>
    <name evidence="1" type="ORF">EYH37_00245</name>
</gene>
<evidence type="ECO:0000313" key="2">
    <source>
        <dbReference type="Proteomes" id="UP000606463"/>
    </source>
</evidence>
<sequence length="138" mass="16279">MRNFLGGLLALGVFSLPLSAQKLCATHYYIVEPVKLLPTLLKHYKELELSPEQRLKIKEEIRFFREKMLSLNRAIDKLTKKVREDMLHSDNQLLVEGEMRILANLKVKKSLYNYRCIRILKKILTEEQFKKLLELSGY</sequence>
<dbReference type="AlphaFoldDB" id="A0A9D0YPX0"/>
<dbReference type="EMBL" id="DQVE01000002">
    <property type="protein sequence ID" value="HIP97789.1"/>
    <property type="molecule type" value="Genomic_DNA"/>
</dbReference>
<evidence type="ECO:0000313" key="1">
    <source>
        <dbReference type="EMBL" id="HIP97789.1"/>
    </source>
</evidence>
<organism evidence="1 2">
    <name type="scientific">Aquifex aeolicus</name>
    <dbReference type="NCBI Taxonomy" id="63363"/>
    <lineage>
        <taxon>Bacteria</taxon>
        <taxon>Pseudomonadati</taxon>
        <taxon>Aquificota</taxon>
        <taxon>Aquificia</taxon>
        <taxon>Aquificales</taxon>
        <taxon>Aquificaceae</taxon>
        <taxon>Aquifex</taxon>
    </lineage>
</organism>